<keyword evidence="2 5" id="KW-0812">Transmembrane</keyword>
<evidence type="ECO:0000256" key="2">
    <source>
        <dbReference type="ARBA" id="ARBA00022692"/>
    </source>
</evidence>
<dbReference type="PANTHER" id="PTHR39535">
    <property type="entry name" value="SPORULATION-DELAYING PROTEIN SDPB"/>
    <property type="match status" value="1"/>
</dbReference>
<evidence type="ECO:0000259" key="6">
    <source>
        <dbReference type="SMART" id="SM00752"/>
    </source>
</evidence>
<dbReference type="PANTHER" id="PTHR39535:SF2">
    <property type="entry name" value="HTTM DOMAIN-CONTAINING PROTEIN"/>
    <property type="match status" value="1"/>
</dbReference>
<evidence type="ECO:0000256" key="4">
    <source>
        <dbReference type="ARBA" id="ARBA00023136"/>
    </source>
</evidence>
<reference evidence="7 8" key="1">
    <citation type="submission" date="2020-03" db="EMBL/GenBank/DDBJ databases">
        <title>Genomic Encyclopedia of Type Strains, Phase IV (KMG-V): Genome sequencing to study the core and pangenomes of soil and plant-associated prokaryotes.</title>
        <authorList>
            <person name="Whitman W."/>
        </authorList>
    </citation>
    <scope>NUCLEOTIDE SEQUENCE [LARGE SCALE GENOMIC DNA]</scope>
    <source>
        <strain evidence="7 8">1B</strain>
    </source>
</reference>
<dbReference type="EMBL" id="JAAVTK010000011">
    <property type="protein sequence ID" value="NKI90788.1"/>
    <property type="molecule type" value="Genomic_DNA"/>
</dbReference>
<protein>
    <recommendedName>
        <fullName evidence="6">HTTM-like domain-containing protein</fullName>
    </recommendedName>
</protein>
<dbReference type="InterPro" id="IPR011020">
    <property type="entry name" value="HTTM-like"/>
</dbReference>
<comment type="caution">
    <text evidence="7">The sequence shown here is derived from an EMBL/GenBank/DDBJ whole genome shotgun (WGS) entry which is preliminary data.</text>
</comment>
<proteinExistence type="predicted"/>
<feature type="transmembrane region" description="Helical" evidence="5">
    <location>
        <begin position="40"/>
        <end position="58"/>
    </location>
</feature>
<organism evidence="7 8">
    <name type="scientific">Hymenobacter artigasi</name>
    <dbReference type="NCBI Taxonomy" id="2719616"/>
    <lineage>
        <taxon>Bacteria</taxon>
        <taxon>Pseudomonadati</taxon>
        <taxon>Bacteroidota</taxon>
        <taxon>Cytophagia</taxon>
        <taxon>Cytophagales</taxon>
        <taxon>Hymenobacteraceae</taxon>
        <taxon>Hymenobacter</taxon>
    </lineage>
</organism>
<name>A0ABX1HPD3_9BACT</name>
<dbReference type="Proteomes" id="UP000717634">
    <property type="component" value="Unassembled WGS sequence"/>
</dbReference>
<feature type="domain" description="HTTM-like" evidence="6">
    <location>
        <begin position="33"/>
        <end position="306"/>
    </location>
</feature>
<keyword evidence="3 5" id="KW-1133">Transmembrane helix</keyword>
<evidence type="ECO:0000256" key="5">
    <source>
        <dbReference type="SAM" id="Phobius"/>
    </source>
</evidence>
<keyword evidence="8" id="KW-1185">Reference proteome</keyword>
<gene>
    <name evidence="7" type="ORF">HBN54_003398</name>
</gene>
<dbReference type="SMART" id="SM00752">
    <property type="entry name" value="HTTM"/>
    <property type="match status" value="1"/>
</dbReference>
<evidence type="ECO:0000256" key="1">
    <source>
        <dbReference type="ARBA" id="ARBA00004127"/>
    </source>
</evidence>
<evidence type="ECO:0000313" key="8">
    <source>
        <dbReference type="Proteomes" id="UP000717634"/>
    </source>
</evidence>
<accession>A0ABX1HPD3</accession>
<evidence type="ECO:0000256" key="3">
    <source>
        <dbReference type="ARBA" id="ARBA00022989"/>
    </source>
</evidence>
<feature type="transmembrane region" description="Helical" evidence="5">
    <location>
        <begin position="245"/>
        <end position="263"/>
    </location>
</feature>
<comment type="subcellular location">
    <subcellularLocation>
        <location evidence="1">Endomembrane system</location>
        <topology evidence="1">Multi-pass membrane protein</topology>
    </subcellularLocation>
</comment>
<sequence>MSQALTPAPILTHAEPLAHVPGPTGFWGVLRRPFVLDLRALALLRMATAAVMLLDLAIRSTDLEAHYANMGVLPLATLHAQVWSAYQFSLHAASGLWQAQAALFLLAAGLAGALLLGYHTRLATVASWVLLVSVQNRNPLIGQGGDDLLRMLLFWGMFLPWGRVWSRDARTRPAPARLDYFSAATVAYVVQIALLYWCTALLKNGPEWTQTGTALYYAFSLDQLLLPGGRLLYPHPDLLRGLTFATYYMELLLPFALFLPVGVRWWRWLVVGVLFGFHLGISVTLYVGLFFLINMASLLGLLPPGLLNWLAGRAAPHAARAAGWRMRLPAWHLPWRLRLERTREPSAGSRRLVRAGREAFVAVVLAYVCWWNLDDVAVLRPTGSLMVAPARWFGLLFRVDQHWGMFAPVVFKDDGWYIFDGTTAAGRHLDLNRAGAPTRYSKPAAVVSLFKNDRWRKYSENYLFVSNAWMRPYYCNYLLRIWHENPAHPPLTHLSIVYMKEVSLPDYQVAKPVREVLCECETELGEELEVD</sequence>
<feature type="transmembrane region" description="Helical" evidence="5">
    <location>
        <begin position="178"/>
        <end position="202"/>
    </location>
</feature>
<evidence type="ECO:0000313" key="7">
    <source>
        <dbReference type="EMBL" id="NKI90788.1"/>
    </source>
</evidence>
<dbReference type="InterPro" id="IPR052964">
    <property type="entry name" value="Sporulation_signal_mat"/>
</dbReference>
<keyword evidence="4 5" id="KW-0472">Membrane</keyword>
<feature type="transmembrane region" description="Helical" evidence="5">
    <location>
        <begin position="269"/>
        <end position="293"/>
    </location>
</feature>
<feature type="transmembrane region" description="Helical" evidence="5">
    <location>
        <begin position="101"/>
        <end position="120"/>
    </location>
</feature>
<dbReference type="RefSeq" id="WP_168674384.1">
    <property type="nucleotide sequence ID" value="NZ_JAAVTK010000011.1"/>
</dbReference>